<dbReference type="InterPro" id="IPR032783">
    <property type="entry name" value="AraC_lig"/>
</dbReference>
<evidence type="ECO:0000313" key="7">
    <source>
        <dbReference type="Proteomes" id="UP001611263"/>
    </source>
</evidence>
<keyword evidence="3" id="KW-0804">Transcription</keyword>
<comment type="caution">
    <text evidence="6">The sequence shown here is derived from an EMBL/GenBank/DDBJ whole genome shotgun (WGS) entry which is preliminary data.</text>
</comment>
<dbReference type="RefSeq" id="WP_051157704.1">
    <property type="nucleotide sequence ID" value="NZ_JBIRUQ010000001.1"/>
</dbReference>
<evidence type="ECO:0000259" key="5">
    <source>
        <dbReference type="PROSITE" id="PS01124"/>
    </source>
</evidence>
<dbReference type="PROSITE" id="PS01124">
    <property type="entry name" value="HTH_ARAC_FAMILY_2"/>
    <property type="match status" value="1"/>
</dbReference>
<feature type="region of interest" description="Disordered" evidence="4">
    <location>
        <begin position="300"/>
        <end position="340"/>
    </location>
</feature>
<evidence type="ECO:0000256" key="4">
    <source>
        <dbReference type="SAM" id="MobiDB-lite"/>
    </source>
</evidence>
<evidence type="ECO:0000256" key="2">
    <source>
        <dbReference type="ARBA" id="ARBA00023125"/>
    </source>
</evidence>
<dbReference type="SMART" id="SM00342">
    <property type="entry name" value="HTH_ARAC"/>
    <property type="match status" value="1"/>
</dbReference>
<name>A0ABW7TJJ7_9NOCA</name>
<dbReference type="GeneID" id="93505986"/>
<keyword evidence="2" id="KW-0238">DNA-binding</keyword>
<dbReference type="Gene3D" id="1.10.10.60">
    <property type="entry name" value="Homeodomain-like"/>
    <property type="match status" value="2"/>
</dbReference>
<organism evidence="6 7">
    <name type="scientific">Nocardia carnea</name>
    <dbReference type="NCBI Taxonomy" id="37328"/>
    <lineage>
        <taxon>Bacteria</taxon>
        <taxon>Bacillati</taxon>
        <taxon>Actinomycetota</taxon>
        <taxon>Actinomycetes</taxon>
        <taxon>Mycobacteriales</taxon>
        <taxon>Nocardiaceae</taxon>
        <taxon>Nocardia</taxon>
    </lineage>
</organism>
<sequence length="340" mass="36469">MDPLSDVVTAMRIGEPHSARVTHRAPFGWQLPAVDAAGFHVVLAGTCWFLPPTGDPIVLRPGDIVFLPGGCTHALADDPATPLHAATTTLRRVNPGQAESSAPASELRPETVLLCGAYLLDRSRSHPMLADLPEVIHLPAPTTRHTPAGTIVDLLDGELIGNHHPGRDAMLRTLLDALLLHILRSWLDQHADSGTDAGWSAALRDPAVATALSAIHSSPGHGWTIAELADHAGLSRASFARRFTTLIGRPPIAYLTWWRMTLAARQLRDTDTPISIIARHAGYASEFAFAHAFKSEFGCPPGRFRQQTPPAQPPDRNPAPTTDLHPPAQAAAARATKSEI</sequence>
<keyword evidence="1" id="KW-0805">Transcription regulation</keyword>
<proteinExistence type="predicted"/>
<feature type="domain" description="HTH araC/xylS-type" evidence="5">
    <location>
        <begin position="209"/>
        <end position="307"/>
    </location>
</feature>
<dbReference type="EMBL" id="JBIRUQ010000001">
    <property type="protein sequence ID" value="MFI1459769.1"/>
    <property type="molecule type" value="Genomic_DNA"/>
</dbReference>
<gene>
    <name evidence="6" type="ORF">ACH4WX_03500</name>
</gene>
<dbReference type="Proteomes" id="UP001611263">
    <property type="component" value="Unassembled WGS sequence"/>
</dbReference>
<evidence type="ECO:0000313" key="6">
    <source>
        <dbReference type="EMBL" id="MFI1459769.1"/>
    </source>
</evidence>
<feature type="compositionally biased region" description="Low complexity" evidence="4">
    <location>
        <begin position="328"/>
        <end position="340"/>
    </location>
</feature>
<evidence type="ECO:0000256" key="1">
    <source>
        <dbReference type="ARBA" id="ARBA00023015"/>
    </source>
</evidence>
<dbReference type="PROSITE" id="PS00041">
    <property type="entry name" value="HTH_ARAC_FAMILY_1"/>
    <property type="match status" value="1"/>
</dbReference>
<dbReference type="InterPro" id="IPR050204">
    <property type="entry name" value="AraC_XylS_family_regulators"/>
</dbReference>
<keyword evidence="7" id="KW-1185">Reference proteome</keyword>
<evidence type="ECO:0000256" key="3">
    <source>
        <dbReference type="ARBA" id="ARBA00023163"/>
    </source>
</evidence>
<accession>A0ABW7TJJ7</accession>
<dbReference type="InterPro" id="IPR009057">
    <property type="entry name" value="Homeodomain-like_sf"/>
</dbReference>
<dbReference type="Pfam" id="PF12852">
    <property type="entry name" value="Cupin_6"/>
    <property type="match status" value="1"/>
</dbReference>
<dbReference type="SUPFAM" id="SSF51182">
    <property type="entry name" value="RmlC-like cupins"/>
    <property type="match status" value="1"/>
</dbReference>
<dbReference type="InterPro" id="IPR018062">
    <property type="entry name" value="HTH_AraC-typ_CS"/>
</dbReference>
<dbReference type="PANTHER" id="PTHR46796:SF7">
    <property type="entry name" value="ARAC FAMILY TRANSCRIPTIONAL REGULATOR"/>
    <property type="match status" value="1"/>
</dbReference>
<dbReference type="PANTHER" id="PTHR46796">
    <property type="entry name" value="HTH-TYPE TRANSCRIPTIONAL ACTIVATOR RHAS-RELATED"/>
    <property type="match status" value="1"/>
</dbReference>
<dbReference type="InterPro" id="IPR011051">
    <property type="entry name" value="RmlC_Cupin_sf"/>
</dbReference>
<protein>
    <submittedName>
        <fullName evidence="6">AraC family transcriptional regulator</fullName>
    </submittedName>
</protein>
<dbReference type="Pfam" id="PF12833">
    <property type="entry name" value="HTH_18"/>
    <property type="match status" value="1"/>
</dbReference>
<reference evidence="6 7" key="1">
    <citation type="submission" date="2024-10" db="EMBL/GenBank/DDBJ databases">
        <title>The Natural Products Discovery Center: Release of the First 8490 Sequenced Strains for Exploring Actinobacteria Biosynthetic Diversity.</title>
        <authorList>
            <person name="Kalkreuter E."/>
            <person name="Kautsar S.A."/>
            <person name="Yang D."/>
            <person name="Bader C.D."/>
            <person name="Teijaro C.N."/>
            <person name="Fluegel L."/>
            <person name="Davis C.M."/>
            <person name="Simpson J.R."/>
            <person name="Lauterbach L."/>
            <person name="Steele A.D."/>
            <person name="Gui C."/>
            <person name="Meng S."/>
            <person name="Li G."/>
            <person name="Viehrig K."/>
            <person name="Ye F."/>
            <person name="Su P."/>
            <person name="Kiefer A.F."/>
            <person name="Nichols A."/>
            <person name="Cepeda A.J."/>
            <person name="Yan W."/>
            <person name="Fan B."/>
            <person name="Jiang Y."/>
            <person name="Adhikari A."/>
            <person name="Zheng C.-J."/>
            <person name="Schuster L."/>
            <person name="Cowan T.M."/>
            <person name="Smanski M.J."/>
            <person name="Chevrette M.G."/>
            <person name="De Carvalho L.P.S."/>
            <person name="Shen B."/>
        </authorList>
    </citation>
    <scope>NUCLEOTIDE SEQUENCE [LARGE SCALE GENOMIC DNA]</scope>
    <source>
        <strain evidence="6 7">NPDC020568</strain>
    </source>
</reference>
<dbReference type="InterPro" id="IPR018060">
    <property type="entry name" value="HTH_AraC"/>
</dbReference>
<dbReference type="SUPFAM" id="SSF46689">
    <property type="entry name" value="Homeodomain-like"/>
    <property type="match status" value="2"/>
</dbReference>